<feature type="binding site" evidence="4">
    <location>
        <position position="135"/>
    </location>
    <ligand>
        <name>substrate</name>
    </ligand>
</feature>
<accession>A0AAP4F7P7</accession>
<name>A0AAP4F7P7_9CORY</name>
<dbReference type="Gene3D" id="3.20.20.60">
    <property type="entry name" value="Phosphoenolpyruvate-binding domains"/>
    <property type="match status" value="1"/>
</dbReference>
<dbReference type="PIRSF" id="PIRSF015582">
    <property type="entry name" value="Cit_lyase_B"/>
    <property type="match status" value="1"/>
</dbReference>
<dbReference type="InterPro" id="IPR015813">
    <property type="entry name" value="Pyrv/PenolPyrv_kinase-like_dom"/>
</dbReference>
<feature type="binding site" evidence="4">
    <location>
        <position position="76"/>
    </location>
    <ligand>
        <name>substrate</name>
    </ligand>
</feature>
<evidence type="ECO:0000256" key="1">
    <source>
        <dbReference type="ARBA" id="ARBA00001946"/>
    </source>
</evidence>
<feature type="binding site" evidence="5">
    <location>
        <position position="135"/>
    </location>
    <ligand>
        <name>Mg(2+)</name>
        <dbReference type="ChEBI" id="CHEBI:18420"/>
    </ligand>
</feature>
<feature type="domain" description="HpcH/HpaI aldolase/citrate lyase" evidence="6">
    <location>
        <begin position="8"/>
        <end position="229"/>
    </location>
</feature>
<dbReference type="PANTHER" id="PTHR32308">
    <property type="entry name" value="LYASE BETA SUBUNIT, PUTATIVE (AFU_ORTHOLOGUE AFUA_4G13030)-RELATED"/>
    <property type="match status" value="1"/>
</dbReference>
<dbReference type="GO" id="GO:0006107">
    <property type="term" value="P:oxaloacetate metabolic process"/>
    <property type="evidence" value="ECO:0007669"/>
    <property type="project" value="TreeGrafter"/>
</dbReference>
<dbReference type="InterPro" id="IPR005000">
    <property type="entry name" value="Aldolase/citrate-lyase_domain"/>
</dbReference>
<evidence type="ECO:0000259" key="6">
    <source>
        <dbReference type="Pfam" id="PF03328"/>
    </source>
</evidence>
<dbReference type="InterPro" id="IPR040442">
    <property type="entry name" value="Pyrv_kinase-like_dom_sf"/>
</dbReference>
<comment type="cofactor">
    <cofactor evidence="1">
        <name>Mg(2+)</name>
        <dbReference type="ChEBI" id="CHEBI:18420"/>
    </cofactor>
</comment>
<evidence type="ECO:0000256" key="3">
    <source>
        <dbReference type="ARBA" id="ARBA00022842"/>
    </source>
</evidence>
<sequence>MISLVSPLFVPGDHPDSFQEAVDCGTDSIVFDLQDSCAPENKARARQNIVSFIEEYSSGQSADIIAAHKPVLIGVRINGVNSQEYPKDLEALQAVSDQLDFVMQPLVNESKAMTETKQLLKDSDGAPVPIVALVETARGIVNAAEIASTRGVAQLAFGAGDYSEQLRVNHSNRDALLFARSMLATASVAFRLSPPVDTPYFNVANEDGLVDATHYASALGFSGKLCIHPSQCKIVTAAFKPSDSAIAWAREAVEKFEEAVARKESSVELESGNYVDAPIYRRALDLLAKAGKQ</sequence>
<gene>
    <name evidence="7" type="ORF">QPX42_02690</name>
</gene>
<proteinExistence type="predicted"/>
<dbReference type="PANTHER" id="PTHR32308:SF0">
    <property type="entry name" value="HPCH_HPAI ALDOLASE_CITRATE LYASE DOMAIN-CONTAINING PROTEIN"/>
    <property type="match status" value="1"/>
</dbReference>
<dbReference type="GO" id="GO:0016829">
    <property type="term" value="F:lyase activity"/>
    <property type="evidence" value="ECO:0007669"/>
    <property type="project" value="UniProtKB-KW"/>
</dbReference>
<feature type="binding site" evidence="5">
    <location>
        <position position="161"/>
    </location>
    <ligand>
        <name>Mg(2+)</name>
        <dbReference type="ChEBI" id="CHEBI:18420"/>
    </ligand>
</feature>
<organism evidence="7 8">
    <name type="scientific">Corynebacterium pseudodiphtheriticum</name>
    <dbReference type="NCBI Taxonomy" id="37637"/>
    <lineage>
        <taxon>Bacteria</taxon>
        <taxon>Bacillati</taxon>
        <taxon>Actinomycetota</taxon>
        <taxon>Actinomycetes</taxon>
        <taxon>Mycobacteriales</taxon>
        <taxon>Corynebacteriaceae</taxon>
        <taxon>Corynebacterium</taxon>
    </lineage>
</organism>
<keyword evidence="7" id="KW-0456">Lyase</keyword>
<evidence type="ECO:0000256" key="4">
    <source>
        <dbReference type="PIRSR" id="PIRSR015582-1"/>
    </source>
</evidence>
<dbReference type="AlphaFoldDB" id="A0AAP4F7P7"/>
<dbReference type="EMBL" id="JASNVH010000003">
    <property type="protein sequence ID" value="MDK4306462.1"/>
    <property type="molecule type" value="Genomic_DNA"/>
</dbReference>
<evidence type="ECO:0000256" key="2">
    <source>
        <dbReference type="ARBA" id="ARBA00022723"/>
    </source>
</evidence>
<keyword evidence="3 5" id="KW-0460">Magnesium</keyword>
<dbReference type="GO" id="GO:0000287">
    <property type="term" value="F:magnesium ion binding"/>
    <property type="evidence" value="ECO:0007669"/>
    <property type="project" value="TreeGrafter"/>
</dbReference>
<dbReference type="Proteomes" id="UP001224412">
    <property type="component" value="Unassembled WGS sequence"/>
</dbReference>
<dbReference type="SUPFAM" id="SSF51621">
    <property type="entry name" value="Phosphoenolpyruvate/pyruvate domain"/>
    <property type="match status" value="1"/>
</dbReference>
<dbReference type="InterPro" id="IPR011206">
    <property type="entry name" value="Citrate_lyase_beta/mcl1/mcl2"/>
</dbReference>
<comment type="caution">
    <text evidence="7">The sequence shown here is derived from an EMBL/GenBank/DDBJ whole genome shotgun (WGS) entry which is preliminary data.</text>
</comment>
<evidence type="ECO:0000256" key="5">
    <source>
        <dbReference type="PIRSR" id="PIRSR015582-2"/>
    </source>
</evidence>
<keyword evidence="2 5" id="KW-0479">Metal-binding</keyword>
<reference evidence="7" key="1">
    <citation type="submission" date="2023-05" db="EMBL/GenBank/DDBJ databases">
        <title>Metabolic capabilities are highly conserved among human nasal-associated Corynebacterium species in pangenomic analyses.</title>
        <authorList>
            <person name="Tran T.H."/>
            <person name="Roberts A.Q."/>
            <person name="Escapa I.F."/>
            <person name="Gao W."/>
            <person name="Conlan S."/>
            <person name="Kong H."/>
            <person name="Segre J.A."/>
            <person name="Kelly M.S."/>
            <person name="Lemon K.P."/>
        </authorList>
    </citation>
    <scope>NUCLEOTIDE SEQUENCE</scope>
    <source>
        <strain evidence="7">KPL2773</strain>
    </source>
</reference>
<dbReference type="RefSeq" id="WP_284588944.1">
    <property type="nucleotide sequence ID" value="NZ_JASNUC010000007.1"/>
</dbReference>
<protein>
    <submittedName>
        <fullName evidence="7">CoA ester lyase</fullName>
    </submittedName>
</protein>
<evidence type="ECO:0000313" key="7">
    <source>
        <dbReference type="EMBL" id="MDK4306462.1"/>
    </source>
</evidence>
<evidence type="ECO:0000313" key="8">
    <source>
        <dbReference type="Proteomes" id="UP001224412"/>
    </source>
</evidence>
<dbReference type="Pfam" id="PF03328">
    <property type="entry name" value="HpcH_HpaI"/>
    <property type="match status" value="1"/>
</dbReference>